<dbReference type="GO" id="GO:0003677">
    <property type="term" value="F:DNA binding"/>
    <property type="evidence" value="ECO:0007669"/>
    <property type="project" value="UniProtKB-KW"/>
</dbReference>
<dbReference type="Gene3D" id="3.40.190.290">
    <property type="match status" value="1"/>
</dbReference>
<keyword evidence="4" id="KW-0804">Transcription</keyword>
<keyword evidence="3" id="KW-0238">DNA-binding</keyword>
<evidence type="ECO:0000313" key="6">
    <source>
        <dbReference type="EMBL" id="QKH34038.1"/>
    </source>
</evidence>
<evidence type="ECO:0000256" key="3">
    <source>
        <dbReference type="ARBA" id="ARBA00023125"/>
    </source>
</evidence>
<evidence type="ECO:0000256" key="1">
    <source>
        <dbReference type="ARBA" id="ARBA00009437"/>
    </source>
</evidence>
<gene>
    <name evidence="6" type="ORF">FOC84_03425</name>
</gene>
<dbReference type="SUPFAM" id="SSF53850">
    <property type="entry name" value="Periplasmic binding protein-like II"/>
    <property type="match status" value="1"/>
</dbReference>
<dbReference type="SUPFAM" id="SSF46785">
    <property type="entry name" value="Winged helix' DNA-binding domain"/>
    <property type="match status" value="1"/>
</dbReference>
<sequence length="309" mass="33509">MGMATAHGWSLKDIDLTSLRLFAAAVEEGSLARAAEREHIAISAISRRISDLEYRCGLALLERHDRGVAATAAGQILLSRLCDLSGPLQRMMFDMEAIRGGTSGFIRVHAHMSATSGSLPGEIASFIAENPGVEVELDEFTSLEVIHSVRTGSADIGLFSGTVDGGDLHIIRWEHDELVAILPPGHALASRDDLTLSDILDEPFIGMQRDSALLSLYRHQATVLGRTLKERGHATSFESVRKMVSVGLGVAILPAIAAYPFVEQLGIVARPLKETWAYRPLMLCVRNPKHLLAATRLLVEHLTGKKLPA</sequence>
<comment type="similarity">
    <text evidence="1">Belongs to the LysR transcriptional regulatory family.</text>
</comment>
<dbReference type="GO" id="GO:0005829">
    <property type="term" value="C:cytosol"/>
    <property type="evidence" value="ECO:0007669"/>
    <property type="project" value="TreeGrafter"/>
</dbReference>
<dbReference type="InterPro" id="IPR036388">
    <property type="entry name" value="WH-like_DNA-bd_sf"/>
</dbReference>
<dbReference type="RefSeq" id="WP_173143181.1">
    <property type="nucleotide sequence ID" value="NZ_CP053985.1"/>
</dbReference>
<keyword evidence="2" id="KW-0805">Transcription regulation</keyword>
<dbReference type="PANTHER" id="PTHR30419">
    <property type="entry name" value="HTH-TYPE TRANSCRIPTIONAL REGULATOR YBHD"/>
    <property type="match status" value="1"/>
</dbReference>
<dbReference type="InterPro" id="IPR050950">
    <property type="entry name" value="HTH-type_LysR_regulators"/>
</dbReference>
<feature type="domain" description="HTH lysR-type" evidence="5">
    <location>
        <begin position="14"/>
        <end position="71"/>
    </location>
</feature>
<protein>
    <submittedName>
        <fullName evidence="6">LysR family transcriptional regulator</fullName>
    </submittedName>
</protein>
<dbReference type="KEGG" id="apes:FOC84_03425"/>
<dbReference type="InterPro" id="IPR036390">
    <property type="entry name" value="WH_DNA-bd_sf"/>
</dbReference>
<organism evidence="6 7">
    <name type="scientific">Achromobacter pestifer</name>
    <dbReference type="NCBI Taxonomy" id="1353889"/>
    <lineage>
        <taxon>Bacteria</taxon>
        <taxon>Pseudomonadati</taxon>
        <taxon>Pseudomonadota</taxon>
        <taxon>Betaproteobacteria</taxon>
        <taxon>Burkholderiales</taxon>
        <taxon>Alcaligenaceae</taxon>
        <taxon>Achromobacter</taxon>
    </lineage>
</organism>
<dbReference type="PROSITE" id="PS50931">
    <property type="entry name" value="HTH_LYSR"/>
    <property type="match status" value="1"/>
</dbReference>
<evidence type="ECO:0000256" key="4">
    <source>
        <dbReference type="ARBA" id="ARBA00023163"/>
    </source>
</evidence>
<proteinExistence type="inferred from homology"/>
<dbReference type="Pfam" id="PF00126">
    <property type="entry name" value="HTH_1"/>
    <property type="match status" value="1"/>
</dbReference>
<dbReference type="EMBL" id="CP053985">
    <property type="protein sequence ID" value="QKH34038.1"/>
    <property type="molecule type" value="Genomic_DNA"/>
</dbReference>
<dbReference type="PANTHER" id="PTHR30419:SF2">
    <property type="entry name" value="LYSR FAMILY TRANSCRIPTIONAL REGULATOR"/>
    <property type="match status" value="1"/>
</dbReference>
<reference evidence="6 7" key="1">
    <citation type="submission" date="2020-05" db="EMBL/GenBank/DDBJ databases">
        <title>FDA dAtabase for Regulatory Grade micrObial Sequences (FDA-ARGOS): Supporting development and validation of Infectious Disease Dx tests.</title>
        <authorList>
            <person name="Sproer C."/>
            <person name="Gronow S."/>
            <person name="Severitt S."/>
            <person name="Schroder I."/>
            <person name="Tallon L."/>
            <person name="Sadzewicz L."/>
            <person name="Zhao X."/>
            <person name="Vavikolanu K."/>
            <person name="Mehta A."/>
            <person name="Aluvathingal J."/>
            <person name="Nadendla S."/>
            <person name="Myers T."/>
            <person name="Yan Y."/>
            <person name="Sichtig H."/>
        </authorList>
    </citation>
    <scope>NUCLEOTIDE SEQUENCE [LARGE SCALE GENOMIC DNA]</scope>
    <source>
        <strain evidence="6 7">FDAARGOS_790</strain>
    </source>
</reference>
<name>A0A7D4HWX4_9BURK</name>
<keyword evidence="7" id="KW-1185">Reference proteome</keyword>
<accession>A0A7D4HWX4</accession>
<dbReference type="Proteomes" id="UP000500970">
    <property type="component" value="Chromosome"/>
</dbReference>
<evidence type="ECO:0000259" key="5">
    <source>
        <dbReference type="PROSITE" id="PS50931"/>
    </source>
</evidence>
<dbReference type="GO" id="GO:0003700">
    <property type="term" value="F:DNA-binding transcription factor activity"/>
    <property type="evidence" value="ECO:0007669"/>
    <property type="project" value="InterPro"/>
</dbReference>
<dbReference type="Gene3D" id="1.10.10.10">
    <property type="entry name" value="Winged helix-like DNA-binding domain superfamily/Winged helix DNA-binding domain"/>
    <property type="match status" value="1"/>
</dbReference>
<dbReference type="InterPro" id="IPR005119">
    <property type="entry name" value="LysR_subst-bd"/>
</dbReference>
<dbReference type="CDD" id="cd08421">
    <property type="entry name" value="PBP2_LTTR_like_1"/>
    <property type="match status" value="1"/>
</dbReference>
<dbReference type="Pfam" id="PF03466">
    <property type="entry name" value="LysR_substrate"/>
    <property type="match status" value="1"/>
</dbReference>
<dbReference type="InterPro" id="IPR000847">
    <property type="entry name" value="LysR_HTH_N"/>
</dbReference>
<dbReference type="AlphaFoldDB" id="A0A7D4HWX4"/>
<evidence type="ECO:0000256" key="2">
    <source>
        <dbReference type="ARBA" id="ARBA00023015"/>
    </source>
</evidence>
<evidence type="ECO:0000313" key="7">
    <source>
        <dbReference type="Proteomes" id="UP000500970"/>
    </source>
</evidence>